<organism evidence="12 13">
    <name type="scientific">Protaetiibacter mangrovi</name>
    <dbReference type="NCBI Taxonomy" id="2970926"/>
    <lineage>
        <taxon>Bacteria</taxon>
        <taxon>Bacillati</taxon>
        <taxon>Actinomycetota</taxon>
        <taxon>Actinomycetes</taxon>
        <taxon>Micrococcales</taxon>
        <taxon>Microbacteriaceae</taxon>
        <taxon>Protaetiibacter</taxon>
    </lineage>
</organism>
<keyword evidence="6 11" id="KW-0547">Nucleotide-binding</keyword>
<dbReference type="PRINTS" id="PR01100">
    <property type="entry name" value="SHIKIMTKNASE"/>
</dbReference>
<feature type="binding site" evidence="11">
    <location>
        <position position="58"/>
    </location>
    <ligand>
        <name>substrate</name>
    </ligand>
</feature>
<dbReference type="PANTHER" id="PTHR21087">
    <property type="entry name" value="SHIKIMATE KINASE"/>
    <property type="match status" value="1"/>
</dbReference>
<keyword evidence="5 11" id="KW-0808">Transferase</keyword>
<gene>
    <name evidence="11" type="primary">aroK</name>
    <name evidence="12" type="ORF">NUH29_01325</name>
</gene>
<feature type="binding site" evidence="11">
    <location>
        <position position="79"/>
    </location>
    <ligand>
        <name>substrate</name>
    </ligand>
</feature>
<sequence length="170" mass="18128">MSGPLAVLIGPMGAGKTRVGKRVARALGAPFTDTDKVIVAAHGPIAEIFDTHGEPHFRALERDVVAEALHGTGVVSLGGGAVLDAASRRALAGLPVVYLHVSAEAVASRLGDGKRPLVRGGVGDWERIYDARRPIYEELAAVTFDTSRLPYDRIAQDVVTWIQRNGLENR</sequence>
<dbReference type="EC" id="2.7.1.71" evidence="3 11"/>
<dbReference type="PANTHER" id="PTHR21087:SF16">
    <property type="entry name" value="SHIKIMATE KINASE 1, CHLOROPLASTIC"/>
    <property type="match status" value="1"/>
</dbReference>
<evidence type="ECO:0000313" key="12">
    <source>
        <dbReference type="EMBL" id="MCS0498187.1"/>
    </source>
</evidence>
<dbReference type="InterPro" id="IPR023000">
    <property type="entry name" value="Shikimate_kinase_CS"/>
</dbReference>
<feature type="binding site" evidence="11">
    <location>
        <position position="132"/>
    </location>
    <ligand>
        <name>substrate</name>
    </ligand>
</feature>
<keyword evidence="11" id="KW-0460">Magnesium</keyword>
<evidence type="ECO:0000256" key="10">
    <source>
        <dbReference type="ARBA" id="ARBA00048567"/>
    </source>
</evidence>
<evidence type="ECO:0000256" key="7">
    <source>
        <dbReference type="ARBA" id="ARBA00022777"/>
    </source>
</evidence>
<evidence type="ECO:0000256" key="11">
    <source>
        <dbReference type="HAMAP-Rule" id="MF_00109"/>
    </source>
</evidence>
<comment type="similarity">
    <text evidence="2 11">Belongs to the shikimate kinase family.</text>
</comment>
<dbReference type="EMBL" id="JANTHX010000003">
    <property type="protein sequence ID" value="MCS0498187.1"/>
    <property type="molecule type" value="Genomic_DNA"/>
</dbReference>
<dbReference type="Proteomes" id="UP001205337">
    <property type="component" value="Unassembled WGS sequence"/>
</dbReference>
<comment type="cofactor">
    <cofactor evidence="11">
        <name>Mg(2+)</name>
        <dbReference type="ChEBI" id="CHEBI:18420"/>
    </cofactor>
    <text evidence="11">Binds 1 Mg(2+) ion per subunit.</text>
</comment>
<protein>
    <recommendedName>
        <fullName evidence="3 11">Shikimate kinase</fullName>
        <shortName evidence="11">SK</shortName>
        <ecNumber evidence="3 11">2.7.1.71</ecNumber>
    </recommendedName>
</protein>
<dbReference type="InterPro" id="IPR000623">
    <property type="entry name" value="Shikimate_kinase/TSH1"/>
</dbReference>
<comment type="caution">
    <text evidence="11">Lacks conserved residue(s) required for the propagation of feature annotation.</text>
</comment>
<comment type="subcellular location">
    <subcellularLocation>
        <location evidence="11">Cytoplasm</location>
    </subcellularLocation>
</comment>
<evidence type="ECO:0000256" key="4">
    <source>
        <dbReference type="ARBA" id="ARBA00022605"/>
    </source>
</evidence>
<comment type="function">
    <text evidence="11">Catalyzes the specific phosphorylation of the 3-hydroxyl group of shikimic acid using ATP as a cosubstrate.</text>
</comment>
<feature type="binding site" evidence="11">
    <location>
        <position position="115"/>
    </location>
    <ligand>
        <name>ATP</name>
        <dbReference type="ChEBI" id="CHEBI:30616"/>
    </ligand>
</feature>
<dbReference type="HAMAP" id="MF_00109">
    <property type="entry name" value="Shikimate_kinase"/>
    <property type="match status" value="1"/>
</dbReference>
<keyword evidence="11" id="KW-0963">Cytoplasm</keyword>
<keyword evidence="8 11" id="KW-0067">ATP-binding</keyword>
<keyword evidence="7 11" id="KW-0418">Kinase</keyword>
<name>A0ABT1ZBV3_9MICO</name>
<accession>A0ABT1ZBV3</accession>
<evidence type="ECO:0000256" key="9">
    <source>
        <dbReference type="ARBA" id="ARBA00023141"/>
    </source>
</evidence>
<keyword evidence="13" id="KW-1185">Reference proteome</keyword>
<comment type="catalytic activity">
    <reaction evidence="10 11">
        <text>shikimate + ATP = 3-phosphoshikimate + ADP + H(+)</text>
        <dbReference type="Rhea" id="RHEA:13121"/>
        <dbReference type="ChEBI" id="CHEBI:15378"/>
        <dbReference type="ChEBI" id="CHEBI:30616"/>
        <dbReference type="ChEBI" id="CHEBI:36208"/>
        <dbReference type="ChEBI" id="CHEBI:145989"/>
        <dbReference type="ChEBI" id="CHEBI:456216"/>
        <dbReference type="EC" id="2.7.1.71"/>
    </reaction>
</comment>
<feature type="binding site" evidence="11">
    <location>
        <begin position="13"/>
        <end position="18"/>
    </location>
    <ligand>
        <name>ATP</name>
        <dbReference type="ChEBI" id="CHEBI:30616"/>
    </ligand>
</feature>
<dbReference type="RefSeq" id="WP_258797060.1">
    <property type="nucleotide sequence ID" value="NZ_JANTHX010000003.1"/>
</dbReference>
<keyword evidence="4 11" id="KW-0028">Amino-acid biosynthesis</keyword>
<evidence type="ECO:0000256" key="1">
    <source>
        <dbReference type="ARBA" id="ARBA00004842"/>
    </source>
</evidence>
<evidence type="ECO:0000256" key="2">
    <source>
        <dbReference type="ARBA" id="ARBA00006997"/>
    </source>
</evidence>
<keyword evidence="9 11" id="KW-0057">Aromatic amino acid biosynthesis</keyword>
<evidence type="ECO:0000313" key="13">
    <source>
        <dbReference type="Proteomes" id="UP001205337"/>
    </source>
</evidence>
<evidence type="ECO:0000256" key="6">
    <source>
        <dbReference type="ARBA" id="ARBA00022741"/>
    </source>
</evidence>
<feature type="binding site" evidence="11">
    <location>
        <position position="17"/>
    </location>
    <ligand>
        <name>Mg(2+)</name>
        <dbReference type="ChEBI" id="CHEBI:18420"/>
    </ligand>
</feature>
<proteinExistence type="inferred from homology"/>
<keyword evidence="11" id="KW-0479">Metal-binding</keyword>
<dbReference type="CDD" id="cd00464">
    <property type="entry name" value="SK"/>
    <property type="match status" value="1"/>
</dbReference>
<reference evidence="12 13" key="1">
    <citation type="submission" date="2022-08" db="EMBL/GenBank/DDBJ databases">
        <authorList>
            <person name="Li F."/>
        </authorList>
    </citation>
    <scope>NUCLEOTIDE SEQUENCE [LARGE SCALE GENOMIC DNA]</scope>
    <source>
        <strain evidence="12 13">10F1B-8-1</strain>
    </source>
</reference>
<comment type="subunit">
    <text evidence="11">Monomer.</text>
</comment>
<dbReference type="InterPro" id="IPR027417">
    <property type="entry name" value="P-loop_NTPase"/>
</dbReference>
<dbReference type="Gene3D" id="3.40.50.300">
    <property type="entry name" value="P-loop containing nucleotide triphosphate hydrolases"/>
    <property type="match status" value="1"/>
</dbReference>
<dbReference type="GO" id="GO:0016301">
    <property type="term" value="F:kinase activity"/>
    <property type="evidence" value="ECO:0007669"/>
    <property type="project" value="UniProtKB-KW"/>
</dbReference>
<evidence type="ECO:0000256" key="3">
    <source>
        <dbReference type="ARBA" id="ARBA00012154"/>
    </source>
</evidence>
<comment type="pathway">
    <text evidence="1 11">Metabolic intermediate biosynthesis; chorismate biosynthesis; chorismate from D-erythrose 4-phosphate and phosphoenolpyruvate: step 5/7.</text>
</comment>
<evidence type="ECO:0000256" key="8">
    <source>
        <dbReference type="ARBA" id="ARBA00022840"/>
    </source>
</evidence>
<comment type="caution">
    <text evidence="12">The sequence shown here is derived from an EMBL/GenBank/DDBJ whole genome shotgun (WGS) entry which is preliminary data.</text>
</comment>
<dbReference type="PROSITE" id="PS01128">
    <property type="entry name" value="SHIKIMATE_KINASE"/>
    <property type="match status" value="1"/>
</dbReference>
<dbReference type="SUPFAM" id="SSF52540">
    <property type="entry name" value="P-loop containing nucleoside triphosphate hydrolases"/>
    <property type="match status" value="1"/>
</dbReference>
<dbReference type="Pfam" id="PF01202">
    <property type="entry name" value="SKI"/>
    <property type="match status" value="1"/>
</dbReference>
<feature type="binding site" evidence="11">
    <location>
        <position position="35"/>
    </location>
    <ligand>
        <name>substrate</name>
    </ligand>
</feature>
<evidence type="ECO:0000256" key="5">
    <source>
        <dbReference type="ARBA" id="ARBA00022679"/>
    </source>
</evidence>
<dbReference type="InterPro" id="IPR031322">
    <property type="entry name" value="Shikimate/glucono_kinase"/>
</dbReference>